<keyword evidence="2 5" id="KW-0479">Metal-binding</keyword>
<name>A0A0C9QAI2_LACPA</name>
<evidence type="ECO:0000313" key="7">
    <source>
        <dbReference type="Proteomes" id="UP000032552"/>
    </source>
</evidence>
<dbReference type="SUPFAM" id="SSF56655">
    <property type="entry name" value="Carbohydrate phosphatase"/>
    <property type="match status" value="1"/>
</dbReference>
<feature type="binding site" evidence="5">
    <location>
        <position position="210"/>
    </location>
    <ligand>
        <name>Mg(2+)</name>
        <dbReference type="ChEBI" id="CHEBI:18420"/>
        <label>1</label>
        <note>catalytic</note>
    </ligand>
</feature>
<dbReference type="GO" id="GO:0007165">
    <property type="term" value="P:signal transduction"/>
    <property type="evidence" value="ECO:0007669"/>
    <property type="project" value="TreeGrafter"/>
</dbReference>
<gene>
    <name evidence="6" type="ORF">LC0644_1391</name>
</gene>
<feature type="binding site" evidence="5">
    <location>
        <position position="70"/>
    </location>
    <ligand>
        <name>Mg(2+)</name>
        <dbReference type="ChEBI" id="CHEBI:18420"/>
        <label>1</label>
        <note>catalytic</note>
    </ligand>
</feature>
<keyword evidence="4 5" id="KW-0460">Magnesium</keyword>
<evidence type="ECO:0000256" key="3">
    <source>
        <dbReference type="ARBA" id="ARBA00022801"/>
    </source>
</evidence>
<dbReference type="PANTHER" id="PTHR20854:SF4">
    <property type="entry name" value="INOSITOL-1-MONOPHOSPHATASE-RELATED"/>
    <property type="match status" value="1"/>
</dbReference>
<sequence length="263" mass="28191">MTQDPEMLRQTIISWFAASRKQILTAMAAPLDVATKSNRNDLVTNVDKANQQFLIGKIREAYPEAGIIGEEGHEHDDTDLAGLVFFVDPIDGTMNFVKQQAHFAIMIGVYQDGEPVVGAIMDVMRNEVLSGGPMIPVTHAGQQVKVLPDLPLKDGLLGVNGPMTIKNRLHLGDIALTSSGARMSGSAGMEFIEIALGRQIGYVSYLQPWDVAAGMAITKGLGVVFSREDGAPINLQQPGVVVAATPKAHQTILTMMADGDKEA</sequence>
<evidence type="ECO:0000256" key="1">
    <source>
        <dbReference type="ARBA" id="ARBA00001946"/>
    </source>
</evidence>
<organism evidence="6 7">
    <name type="scientific">Lacticaseibacillus paracasei NRIC 0644</name>
    <dbReference type="NCBI Taxonomy" id="1435038"/>
    <lineage>
        <taxon>Bacteria</taxon>
        <taxon>Bacillati</taxon>
        <taxon>Bacillota</taxon>
        <taxon>Bacilli</taxon>
        <taxon>Lactobacillales</taxon>
        <taxon>Lactobacillaceae</taxon>
        <taxon>Lacticaseibacillus</taxon>
    </lineage>
</organism>
<dbReference type="PANTHER" id="PTHR20854">
    <property type="entry name" value="INOSITOL MONOPHOSPHATASE"/>
    <property type="match status" value="1"/>
</dbReference>
<dbReference type="CDD" id="cd01637">
    <property type="entry name" value="IMPase_like"/>
    <property type="match status" value="1"/>
</dbReference>
<dbReference type="GO" id="GO:0046872">
    <property type="term" value="F:metal ion binding"/>
    <property type="evidence" value="ECO:0007669"/>
    <property type="project" value="UniProtKB-KW"/>
</dbReference>
<dbReference type="GO" id="GO:0008934">
    <property type="term" value="F:inositol monophosphate 1-phosphatase activity"/>
    <property type="evidence" value="ECO:0007669"/>
    <property type="project" value="TreeGrafter"/>
</dbReference>
<feature type="binding site" evidence="5">
    <location>
        <position position="88"/>
    </location>
    <ligand>
        <name>Mg(2+)</name>
        <dbReference type="ChEBI" id="CHEBI:18420"/>
        <label>1</label>
        <note>catalytic</note>
    </ligand>
</feature>
<accession>A0A0C9QAI2</accession>
<evidence type="ECO:0000256" key="4">
    <source>
        <dbReference type="ARBA" id="ARBA00022842"/>
    </source>
</evidence>
<dbReference type="RefSeq" id="WP_045624978.1">
    <property type="nucleotide sequence ID" value="NZ_BAYM01000088.1"/>
</dbReference>
<dbReference type="PROSITE" id="PS00629">
    <property type="entry name" value="IMP_1"/>
    <property type="match status" value="1"/>
</dbReference>
<dbReference type="PRINTS" id="PR00377">
    <property type="entry name" value="IMPHPHTASES"/>
</dbReference>
<evidence type="ECO:0000313" key="6">
    <source>
        <dbReference type="EMBL" id="GAN36802.1"/>
    </source>
</evidence>
<dbReference type="AlphaFoldDB" id="A0A0C9QAI2"/>
<evidence type="ECO:0000256" key="2">
    <source>
        <dbReference type="ARBA" id="ARBA00022723"/>
    </source>
</evidence>
<comment type="cofactor">
    <cofactor evidence="1 5">
        <name>Mg(2+)</name>
        <dbReference type="ChEBI" id="CHEBI:18420"/>
    </cofactor>
</comment>
<dbReference type="InterPro" id="IPR000760">
    <property type="entry name" value="Inositol_monophosphatase-like"/>
</dbReference>
<feature type="binding site" evidence="5">
    <location>
        <position position="90"/>
    </location>
    <ligand>
        <name>Mg(2+)</name>
        <dbReference type="ChEBI" id="CHEBI:18420"/>
        <label>2</label>
    </ligand>
</feature>
<protein>
    <submittedName>
        <fullName evidence="6">Possible inositol-phosphate phosphatase</fullName>
    </submittedName>
</protein>
<dbReference type="Gene3D" id="3.30.540.10">
    <property type="entry name" value="Fructose-1,6-Bisphosphatase, subunit A, domain 1"/>
    <property type="match status" value="1"/>
</dbReference>
<keyword evidence="3" id="KW-0378">Hydrolase</keyword>
<dbReference type="Gene3D" id="3.40.190.80">
    <property type="match status" value="1"/>
</dbReference>
<comment type="caution">
    <text evidence="6">The sequence shown here is derived from an EMBL/GenBank/DDBJ whole genome shotgun (WGS) entry which is preliminary data.</text>
</comment>
<dbReference type="EMBL" id="BAYM01000088">
    <property type="protein sequence ID" value="GAN36802.1"/>
    <property type="molecule type" value="Genomic_DNA"/>
</dbReference>
<dbReference type="Pfam" id="PF00459">
    <property type="entry name" value="Inositol_P"/>
    <property type="match status" value="1"/>
</dbReference>
<reference evidence="7" key="1">
    <citation type="submission" date="2014-05" db="EMBL/GenBank/DDBJ databases">
        <title>Whole genome sequencing of Lactobacillus casei NRIC0644.</title>
        <authorList>
            <person name="Atarashi H."/>
            <person name="Yoshida Y."/>
            <person name="Fujimura S."/>
            <person name="Tanaka N."/>
            <person name="Shiwa Y."/>
            <person name="Yoshikawa H."/>
            <person name="Okada S."/>
            <person name="Nakagawa J."/>
        </authorList>
    </citation>
    <scope>NUCLEOTIDE SEQUENCE [LARGE SCALE GENOMIC DNA]</scope>
    <source>
        <strain evidence="7">NRIC0644</strain>
    </source>
</reference>
<evidence type="ECO:0000256" key="5">
    <source>
        <dbReference type="PIRSR" id="PIRSR600760-2"/>
    </source>
</evidence>
<proteinExistence type="predicted"/>
<dbReference type="FunFam" id="3.30.540.10:FF:000003">
    <property type="entry name" value="Inositol-1-monophosphatase"/>
    <property type="match status" value="1"/>
</dbReference>
<dbReference type="InterPro" id="IPR020583">
    <property type="entry name" value="Inositol_monoP_metal-BS"/>
</dbReference>
<dbReference type="Proteomes" id="UP000032552">
    <property type="component" value="Unassembled WGS sequence"/>
</dbReference>
<dbReference type="GO" id="GO:0006020">
    <property type="term" value="P:inositol metabolic process"/>
    <property type="evidence" value="ECO:0007669"/>
    <property type="project" value="TreeGrafter"/>
</dbReference>
<feature type="binding site" evidence="5">
    <location>
        <position position="91"/>
    </location>
    <ligand>
        <name>Mg(2+)</name>
        <dbReference type="ChEBI" id="CHEBI:18420"/>
        <label>1</label>
        <note>catalytic</note>
    </ligand>
</feature>